<evidence type="ECO:0000259" key="1">
    <source>
        <dbReference type="SMART" id="SM00959"/>
    </source>
</evidence>
<dbReference type="RefSeq" id="WP_146508746.1">
    <property type="nucleotide sequence ID" value="NZ_SIHI01000001.1"/>
</dbReference>
<organism evidence="2 3">
    <name type="scientific">Thalassoglobus neptunius</name>
    <dbReference type="NCBI Taxonomy" id="1938619"/>
    <lineage>
        <taxon>Bacteria</taxon>
        <taxon>Pseudomonadati</taxon>
        <taxon>Planctomycetota</taxon>
        <taxon>Planctomycetia</taxon>
        <taxon>Planctomycetales</taxon>
        <taxon>Planctomycetaceae</taxon>
        <taxon>Thalassoglobus</taxon>
    </lineage>
</organism>
<dbReference type="EMBL" id="SIHI01000001">
    <property type="protein sequence ID" value="TWT58392.1"/>
    <property type="molecule type" value="Genomic_DNA"/>
</dbReference>
<dbReference type="InterPro" id="IPR036269">
    <property type="entry name" value="Rho_N_sf"/>
</dbReference>
<dbReference type="Pfam" id="PF07498">
    <property type="entry name" value="Rho_N"/>
    <property type="match status" value="1"/>
</dbReference>
<reference evidence="2 3" key="1">
    <citation type="submission" date="2019-02" db="EMBL/GenBank/DDBJ databases">
        <title>Deep-cultivation of Planctomycetes and their phenomic and genomic characterization uncovers novel biology.</title>
        <authorList>
            <person name="Wiegand S."/>
            <person name="Jogler M."/>
            <person name="Boedeker C."/>
            <person name="Pinto D."/>
            <person name="Vollmers J."/>
            <person name="Rivas-Marin E."/>
            <person name="Kohn T."/>
            <person name="Peeters S.H."/>
            <person name="Heuer A."/>
            <person name="Rast P."/>
            <person name="Oberbeckmann S."/>
            <person name="Bunk B."/>
            <person name="Jeske O."/>
            <person name="Meyerdierks A."/>
            <person name="Storesund J.E."/>
            <person name="Kallscheuer N."/>
            <person name="Luecker S."/>
            <person name="Lage O.M."/>
            <person name="Pohl T."/>
            <person name="Merkel B.J."/>
            <person name="Hornburger P."/>
            <person name="Mueller R.-W."/>
            <person name="Bruemmer F."/>
            <person name="Labrenz M."/>
            <person name="Spormann A.M."/>
            <person name="Op Den Camp H."/>
            <person name="Overmann J."/>
            <person name="Amann R."/>
            <person name="Jetten M.S.M."/>
            <person name="Mascher T."/>
            <person name="Medema M.H."/>
            <person name="Devos D.P."/>
            <person name="Kaster A.-K."/>
            <person name="Ovreas L."/>
            <person name="Rohde M."/>
            <person name="Galperin M.Y."/>
            <person name="Jogler C."/>
        </authorList>
    </citation>
    <scope>NUCLEOTIDE SEQUENCE [LARGE SCALE GENOMIC DNA]</scope>
    <source>
        <strain evidence="2 3">KOR42</strain>
    </source>
</reference>
<dbReference type="OrthoDB" id="9812700at2"/>
<accession>A0A5C5X949</accession>
<evidence type="ECO:0000313" key="2">
    <source>
        <dbReference type="EMBL" id="TWT58392.1"/>
    </source>
</evidence>
<dbReference type="Proteomes" id="UP000317243">
    <property type="component" value="Unassembled WGS sequence"/>
</dbReference>
<name>A0A5C5X949_9PLAN</name>
<gene>
    <name evidence="2" type="ORF">KOR42_17660</name>
</gene>
<dbReference type="InterPro" id="IPR011112">
    <property type="entry name" value="Rho-like_N"/>
</dbReference>
<sequence length="292" mass="32393">MPHRVSSGSGPYQAAELQKMTMAELRDLARGLELSGHSRLKKSELVEQVKNASQELGAQAESCEDEDSLEVVQVAPFWLSATWSVSVKTLKRAAAAMKEDWHRSVLVLRLFRVQHEDSGPRSRELVKDIPLPDGTRKWFVELDDQTFAWKLELGYRAGDRKFFSLLQSSEVDVPENQKDLTPLGGGVSAGTQVELVAAERNGDVRLRILGELSLKGDVGTPCSAVVDGEYVQVHADEGVFYWSRPLENGRMVIPVVVECGNQRQRAVVAVDSNVHYLEVEHISPGSRKSTKD</sequence>
<dbReference type="GO" id="GO:0006353">
    <property type="term" value="P:DNA-templated transcription termination"/>
    <property type="evidence" value="ECO:0007669"/>
    <property type="project" value="InterPro"/>
</dbReference>
<proteinExistence type="predicted"/>
<dbReference type="Gene3D" id="1.10.720.10">
    <property type="match status" value="1"/>
</dbReference>
<dbReference type="SMART" id="SM00959">
    <property type="entry name" value="Rho_N"/>
    <property type="match status" value="1"/>
</dbReference>
<comment type="caution">
    <text evidence="2">The sequence shown here is derived from an EMBL/GenBank/DDBJ whole genome shotgun (WGS) entry which is preliminary data.</text>
</comment>
<dbReference type="InterPro" id="IPR032585">
    <property type="entry name" value="DUF4912"/>
</dbReference>
<dbReference type="SUPFAM" id="SSF68912">
    <property type="entry name" value="Rho N-terminal domain-like"/>
    <property type="match status" value="1"/>
</dbReference>
<dbReference type="Pfam" id="PF16258">
    <property type="entry name" value="DUF4912"/>
    <property type="match status" value="1"/>
</dbReference>
<protein>
    <recommendedName>
        <fullName evidence="1">Rho termination factor-like N-terminal domain-containing protein</fullName>
    </recommendedName>
</protein>
<keyword evidence="3" id="KW-1185">Reference proteome</keyword>
<feature type="domain" description="Rho termination factor-like N-terminal" evidence="1">
    <location>
        <begin position="16"/>
        <end position="58"/>
    </location>
</feature>
<dbReference type="AlphaFoldDB" id="A0A5C5X949"/>
<evidence type="ECO:0000313" key="3">
    <source>
        <dbReference type="Proteomes" id="UP000317243"/>
    </source>
</evidence>